<organism evidence="2 3">
    <name type="scientific">Eumeta variegata</name>
    <name type="common">Bagworm moth</name>
    <name type="synonym">Eumeta japonica</name>
    <dbReference type="NCBI Taxonomy" id="151549"/>
    <lineage>
        <taxon>Eukaryota</taxon>
        <taxon>Metazoa</taxon>
        <taxon>Ecdysozoa</taxon>
        <taxon>Arthropoda</taxon>
        <taxon>Hexapoda</taxon>
        <taxon>Insecta</taxon>
        <taxon>Pterygota</taxon>
        <taxon>Neoptera</taxon>
        <taxon>Endopterygota</taxon>
        <taxon>Lepidoptera</taxon>
        <taxon>Glossata</taxon>
        <taxon>Ditrysia</taxon>
        <taxon>Tineoidea</taxon>
        <taxon>Psychidae</taxon>
        <taxon>Oiketicinae</taxon>
        <taxon>Eumeta</taxon>
    </lineage>
</organism>
<reference evidence="2 3" key="1">
    <citation type="journal article" date="2019" name="Commun. Biol.">
        <title>The bagworm genome reveals a unique fibroin gene that provides high tensile strength.</title>
        <authorList>
            <person name="Kono N."/>
            <person name="Nakamura H."/>
            <person name="Ohtoshi R."/>
            <person name="Tomita M."/>
            <person name="Numata K."/>
            <person name="Arakawa K."/>
        </authorList>
    </citation>
    <scope>NUCLEOTIDE SEQUENCE [LARGE SCALE GENOMIC DNA]</scope>
</reference>
<dbReference type="AlphaFoldDB" id="A0A4C1XEK4"/>
<keyword evidence="3" id="KW-1185">Reference proteome</keyword>
<accession>A0A4C1XEK4</accession>
<name>A0A4C1XEK4_EUMVA</name>
<evidence type="ECO:0000313" key="2">
    <source>
        <dbReference type="EMBL" id="GBP61520.1"/>
    </source>
</evidence>
<proteinExistence type="predicted"/>
<dbReference type="EMBL" id="BGZK01000816">
    <property type="protein sequence ID" value="GBP61520.1"/>
    <property type="molecule type" value="Genomic_DNA"/>
</dbReference>
<feature type="region of interest" description="Disordered" evidence="1">
    <location>
        <begin position="27"/>
        <end position="60"/>
    </location>
</feature>
<evidence type="ECO:0000256" key="1">
    <source>
        <dbReference type="SAM" id="MobiDB-lite"/>
    </source>
</evidence>
<dbReference type="Proteomes" id="UP000299102">
    <property type="component" value="Unassembled WGS sequence"/>
</dbReference>
<gene>
    <name evidence="2" type="ORF">EVAR_43991_1</name>
</gene>
<evidence type="ECO:0000313" key="3">
    <source>
        <dbReference type="Proteomes" id="UP000299102"/>
    </source>
</evidence>
<sequence length="107" mass="12352">MHDSCPNGDYGSLRATGATRTRILSAIGKRNKIIGKRPQASGRRDRSPVRYHTSRRPDTRRQLKFQRAAITAGRAPRYFLRGACSPHKYEDIYSGAQYRDRLRFKEK</sequence>
<comment type="caution">
    <text evidence="2">The sequence shown here is derived from an EMBL/GenBank/DDBJ whole genome shotgun (WGS) entry which is preliminary data.</text>
</comment>
<protein>
    <submittedName>
        <fullName evidence="2">Uncharacterized protein</fullName>
    </submittedName>
</protein>